<dbReference type="PATRIC" id="fig|1300222.3.peg.1593"/>
<evidence type="ECO:0000313" key="1">
    <source>
        <dbReference type="EMBL" id="EMT53890.1"/>
    </source>
</evidence>
<comment type="caution">
    <text evidence="1">The sequence shown here is derived from an EMBL/GenBank/DDBJ whole genome shotgun (WGS) entry which is preliminary data.</text>
</comment>
<dbReference type="GeneID" id="89500416"/>
<sequence length="570" mass="65160">MKRWMLIVTLGSVCLASIWIITAFYRSQMMEKTLNSVTAGETYAFEQAFQRLLIGQQDDQASFRIAEFERGKMPKQPIQLGLHKKEAFIHIDVTTNQSLEAAESFLSQVELIGDVKYSTSVREVSRGNYQLTMTFSEIKDEFGFRFGNIPTITLRRMAPLALTIQPGKAEGAVLMLPESRESRSLYITEGLGTILLRFSEPMIRKEEAGRSVNGYPAVWLDDRTMSLDVRRVNRAALDLTQFHSQSGNYLPEEYRYVALYKKQPLSWLSYPDSEVVGFSPYDSFYDRLILSPDRESYLGVIDRGRSKSRRGDRQVALVLEQRGRDPLLIEPMLEGSGLSHATIDWLDAGRFLYVEEKLGTVYHLATGEKTPLFDETSTGSIALEMAVDDVDGYLYIVLVRPAGDKNLYRVEKRTYRLHDLVLEKTESLGEALLHPREKLPAFPIRVRKDGIYYTIPGPTENKTVFVSRKGKSWTAEGEVVWANDHSQAVLKRKSDEEAGTYTWWQIGGRQRELHVTRAEVMPFGPYLVTNDGLRYQIWDDRRKRWEPLDLAEGDIRLSAAEGNAVYSRQR</sequence>
<protein>
    <submittedName>
        <fullName evidence="1">Uncharacterized protein</fullName>
    </submittedName>
</protein>
<accession>M8EEH5</accession>
<gene>
    <name evidence="1" type="ORF">I532_07740</name>
</gene>
<evidence type="ECO:0000313" key="2">
    <source>
        <dbReference type="Proteomes" id="UP000012081"/>
    </source>
</evidence>
<organism evidence="1 2">
    <name type="scientific">Brevibacillus borstelensis AK1</name>
    <dbReference type="NCBI Taxonomy" id="1300222"/>
    <lineage>
        <taxon>Bacteria</taxon>
        <taxon>Bacillati</taxon>
        <taxon>Bacillota</taxon>
        <taxon>Bacilli</taxon>
        <taxon>Bacillales</taxon>
        <taxon>Paenibacillaceae</taxon>
        <taxon>Brevibacillus</taxon>
    </lineage>
</organism>
<name>M8EEH5_9BACL</name>
<dbReference type="AlphaFoldDB" id="M8EEH5"/>
<reference evidence="1 2" key="1">
    <citation type="submission" date="2013-03" db="EMBL/GenBank/DDBJ databases">
        <title>Assembly of a new bacterial strain Brevibacillus borstelensis AK1.</title>
        <authorList>
            <person name="Rajan I."/>
            <person name="PoliReddy D."/>
            <person name="Sugumar T."/>
            <person name="Rathinam K."/>
            <person name="Alqarawi S."/>
            <person name="Khalil A.B."/>
            <person name="Sivakumar N."/>
        </authorList>
    </citation>
    <scope>NUCLEOTIDE SEQUENCE [LARGE SCALE GENOMIC DNA]</scope>
    <source>
        <strain evidence="1 2">AK1</strain>
    </source>
</reference>
<dbReference type="RefSeq" id="WP_003387440.1">
    <property type="nucleotide sequence ID" value="NZ_APBN01000002.1"/>
</dbReference>
<keyword evidence="2" id="KW-1185">Reference proteome</keyword>
<dbReference type="EMBL" id="APBN01000002">
    <property type="protein sequence ID" value="EMT53890.1"/>
    <property type="molecule type" value="Genomic_DNA"/>
</dbReference>
<proteinExistence type="predicted"/>
<dbReference type="STRING" id="1300222.I532_07740"/>
<dbReference type="Proteomes" id="UP000012081">
    <property type="component" value="Unassembled WGS sequence"/>
</dbReference>